<dbReference type="Pfam" id="PF04448">
    <property type="entry name" value="DUF551"/>
    <property type="match status" value="1"/>
</dbReference>
<sequence length="333" mass="37591">MMNEQKLPSAPTDVSKRLRAMAASAFTEPYREIDKLMNQAADEIERYYGGMLAWKKSAEAMGADGRVRELECVIADLKRECQEMRATPSGWVSVLERRPEVGQQVIVFLSNRRFGDEIMFDTWDEQRECPVDFSTISVPVGEGWNEHDFEEISHWMPLPPAPGAAPAQPVGLSEQEVEKLQANLAWHKAALTATNGKLAAVWEGIREVVQEYAGKPCEGEPFDRLDELLKSMQPSVGLSEQDSIDTPEFQRLAHDYRRHQTNADYLALVAYIDAAKLGKQNKFDARHELIEACRKEFIEHARAFGEKAFADYFERWIPAYKIDAAIIAATAAP</sequence>
<name>A0A2D2DSC3_9BURK</name>
<dbReference type="InterPro" id="IPR007539">
    <property type="entry name" value="DUF551"/>
</dbReference>
<dbReference type="RefSeq" id="WP_099880400.1">
    <property type="nucleotide sequence ID" value="NZ_CP024608.1"/>
</dbReference>
<organism evidence="2 3">
    <name type="scientific">Massilia violaceinigra</name>
    <dbReference type="NCBI Taxonomy" id="2045208"/>
    <lineage>
        <taxon>Bacteria</taxon>
        <taxon>Pseudomonadati</taxon>
        <taxon>Pseudomonadota</taxon>
        <taxon>Betaproteobacteria</taxon>
        <taxon>Burkholderiales</taxon>
        <taxon>Oxalobacteraceae</taxon>
        <taxon>Telluria group</taxon>
        <taxon>Massilia</taxon>
    </lineage>
</organism>
<protein>
    <recommendedName>
        <fullName evidence="1">DUF551 domain-containing protein</fullName>
    </recommendedName>
</protein>
<evidence type="ECO:0000313" key="2">
    <source>
        <dbReference type="EMBL" id="ATQ77867.1"/>
    </source>
</evidence>
<dbReference type="EMBL" id="CP024608">
    <property type="protein sequence ID" value="ATQ77867.1"/>
    <property type="molecule type" value="Genomic_DNA"/>
</dbReference>
<reference evidence="2" key="1">
    <citation type="submission" date="2017-10" db="EMBL/GenBank/DDBJ databases">
        <title>Massilia psychrophilum sp. nov., a novel purple-pigmented bacterium isolated from Tianshan glacier, Xinjiang Municipality, China.</title>
        <authorList>
            <person name="Wang H."/>
        </authorList>
    </citation>
    <scope>NUCLEOTIDE SEQUENCE [LARGE SCALE GENOMIC DNA]</scope>
    <source>
        <strain evidence="2">B2</strain>
    </source>
</reference>
<gene>
    <name evidence="2" type="ORF">CR152_27720</name>
</gene>
<evidence type="ECO:0000259" key="1">
    <source>
        <dbReference type="Pfam" id="PF04448"/>
    </source>
</evidence>
<feature type="domain" description="DUF551" evidence="1">
    <location>
        <begin position="90"/>
        <end position="162"/>
    </location>
</feature>
<accession>A0A2D2DSC3</accession>
<dbReference type="KEGG" id="mass:CR152_27720"/>
<keyword evidence="3" id="KW-1185">Reference proteome</keyword>
<proteinExistence type="predicted"/>
<dbReference type="Proteomes" id="UP000229897">
    <property type="component" value="Chromosome"/>
</dbReference>
<evidence type="ECO:0000313" key="3">
    <source>
        <dbReference type="Proteomes" id="UP000229897"/>
    </source>
</evidence>
<dbReference type="AlphaFoldDB" id="A0A2D2DSC3"/>